<evidence type="ECO:0000313" key="2">
    <source>
        <dbReference type="EMBL" id="GJS99034.1"/>
    </source>
</evidence>
<protein>
    <submittedName>
        <fullName evidence="2">Uncharacterized protein</fullName>
    </submittedName>
</protein>
<comment type="caution">
    <text evidence="2">The sequence shown here is derived from an EMBL/GenBank/DDBJ whole genome shotgun (WGS) entry which is preliminary data.</text>
</comment>
<proteinExistence type="predicted"/>
<sequence length="72" mass="7933">MSAGKRVRAGAKMLSSQNGVEESNVIGESIGGQAVKPRRVNDKSRDHMEKYQEGMTESHGENVESHPHNEEL</sequence>
<name>A0ABQ5A8S2_9ASTR</name>
<dbReference type="Proteomes" id="UP001151760">
    <property type="component" value="Unassembled WGS sequence"/>
</dbReference>
<reference evidence="2" key="1">
    <citation type="journal article" date="2022" name="Int. J. Mol. Sci.">
        <title>Draft Genome of Tanacetum Coccineum: Genomic Comparison of Closely Related Tanacetum-Family Plants.</title>
        <authorList>
            <person name="Yamashiro T."/>
            <person name="Shiraishi A."/>
            <person name="Nakayama K."/>
            <person name="Satake H."/>
        </authorList>
    </citation>
    <scope>NUCLEOTIDE SEQUENCE</scope>
</reference>
<reference evidence="2" key="2">
    <citation type="submission" date="2022-01" db="EMBL/GenBank/DDBJ databases">
        <authorList>
            <person name="Yamashiro T."/>
            <person name="Shiraishi A."/>
            <person name="Satake H."/>
            <person name="Nakayama K."/>
        </authorList>
    </citation>
    <scope>NUCLEOTIDE SEQUENCE</scope>
</reference>
<organism evidence="2 3">
    <name type="scientific">Tanacetum coccineum</name>
    <dbReference type="NCBI Taxonomy" id="301880"/>
    <lineage>
        <taxon>Eukaryota</taxon>
        <taxon>Viridiplantae</taxon>
        <taxon>Streptophyta</taxon>
        <taxon>Embryophyta</taxon>
        <taxon>Tracheophyta</taxon>
        <taxon>Spermatophyta</taxon>
        <taxon>Magnoliopsida</taxon>
        <taxon>eudicotyledons</taxon>
        <taxon>Gunneridae</taxon>
        <taxon>Pentapetalae</taxon>
        <taxon>asterids</taxon>
        <taxon>campanulids</taxon>
        <taxon>Asterales</taxon>
        <taxon>Asteraceae</taxon>
        <taxon>Asteroideae</taxon>
        <taxon>Anthemideae</taxon>
        <taxon>Anthemidinae</taxon>
        <taxon>Tanacetum</taxon>
    </lineage>
</organism>
<evidence type="ECO:0000256" key="1">
    <source>
        <dbReference type="SAM" id="MobiDB-lite"/>
    </source>
</evidence>
<keyword evidence="3" id="KW-1185">Reference proteome</keyword>
<dbReference type="EMBL" id="BQNB010012088">
    <property type="protein sequence ID" value="GJS99034.1"/>
    <property type="molecule type" value="Genomic_DNA"/>
</dbReference>
<accession>A0ABQ5A8S2</accession>
<feature type="region of interest" description="Disordered" evidence="1">
    <location>
        <begin position="1"/>
        <end position="72"/>
    </location>
</feature>
<evidence type="ECO:0000313" key="3">
    <source>
        <dbReference type="Proteomes" id="UP001151760"/>
    </source>
</evidence>
<gene>
    <name evidence="2" type="ORF">Tco_0820204</name>
</gene>
<feature type="compositionally biased region" description="Basic and acidic residues" evidence="1">
    <location>
        <begin position="39"/>
        <end position="72"/>
    </location>
</feature>